<dbReference type="AlphaFoldDB" id="A8LP72"/>
<dbReference type="InterPro" id="IPR036163">
    <property type="entry name" value="HMA_dom_sf"/>
</dbReference>
<dbReference type="HOGENOM" id="CLU_134973_5_3_5"/>
<dbReference type="Gene3D" id="3.30.70.100">
    <property type="match status" value="1"/>
</dbReference>
<dbReference type="PROSITE" id="PS50846">
    <property type="entry name" value="HMA_2"/>
    <property type="match status" value="1"/>
</dbReference>
<keyword evidence="3" id="KW-1185">Reference proteome</keyword>
<evidence type="ECO:0000259" key="1">
    <source>
        <dbReference type="PROSITE" id="PS50846"/>
    </source>
</evidence>
<evidence type="ECO:0000313" key="3">
    <source>
        <dbReference type="Proteomes" id="UP000006833"/>
    </source>
</evidence>
<organism evidence="2 3">
    <name type="scientific">Dinoroseobacter shibae (strain DSM 16493 / NCIMB 14021 / DFL 12)</name>
    <dbReference type="NCBI Taxonomy" id="398580"/>
    <lineage>
        <taxon>Bacteria</taxon>
        <taxon>Pseudomonadati</taxon>
        <taxon>Pseudomonadota</taxon>
        <taxon>Alphaproteobacteria</taxon>
        <taxon>Rhodobacterales</taxon>
        <taxon>Roseobacteraceae</taxon>
        <taxon>Dinoroseobacter</taxon>
    </lineage>
</organism>
<dbReference type="KEGG" id="dsh:Dshi_3404"/>
<gene>
    <name evidence="2" type="ordered locus">Dshi_3404</name>
</gene>
<feature type="domain" description="HMA" evidence="1">
    <location>
        <begin position="7"/>
        <end position="70"/>
    </location>
</feature>
<accession>A8LP72</accession>
<dbReference type="Pfam" id="PF00403">
    <property type="entry name" value="HMA"/>
    <property type="match status" value="1"/>
</dbReference>
<dbReference type="GO" id="GO:0046872">
    <property type="term" value="F:metal ion binding"/>
    <property type="evidence" value="ECO:0007669"/>
    <property type="project" value="InterPro"/>
</dbReference>
<dbReference type="STRING" id="398580.Dshi_3404"/>
<dbReference type="CDD" id="cd00371">
    <property type="entry name" value="HMA"/>
    <property type="match status" value="1"/>
</dbReference>
<dbReference type="InterPro" id="IPR006121">
    <property type="entry name" value="HMA_dom"/>
</dbReference>
<evidence type="ECO:0000313" key="2">
    <source>
        <dbReference type="EMBL" id="ABV95137.1"/>
    </source>
</evidence>
<proteinExistence type="predicted"/>
<dbReference type="SUPFAM" id="SSF55008">
    <property type="entry name" value="HMA, heavy metal-associated domain"/>
    <property type="match status" value="1"/>
</dbReference>
<dbReference type="EMBL" id="CP000830">
    <property type="protein sequence ID" value="ABV95137.1"/>
    <property type="molecule type" value="Genomic_DNA"/>
</dbReference>
<protein>
    <recommendedName>
        <fullName evidence="1">HMA domain-containing protein</fullName>
    </recommendedName>
</protein>
<dbReference type="eggNOG" id="COG2608">
    <property type="taxonomic scope" value="Bacteria"/>
</dbReference>
<name>A8LP72_DINSH</name>
<sequence length="77" mass="8245">MICKETLMIKFAVPEMSCPHCRQSIEQALTKLDPDAEIQTDLDARTICVETAASTAMVLSVLSQAGFAANVAQQTSA</sequence>
<reference evidence="3" key="1">
    <citation type="journal article" date="2010" name="ISME J.">
        <title>The complete genome sequence of the algal symbiont Dinoroseobacter shibae: a hitchhiker's guide to life in the sea.</title>
        <authorList>
            <person name="Wagner-Dobler I."/>
            <person name="Ballhausen B."/>
            <person name="Berger M."/>
            <person name="Brinkhoff T."/>
            <person name="Buchholz I."/>
            <person name="Bunk B."/>
            <person name="Cypionka H."/>
            <person name="Daniel R."/>
            <person name="Drepper T."/>
            <person name="Gerdts G."/>
            <person name="Hahnke S."/>
            <person name="Han C."/>
            <person name="Jahn D."/>
            <person name="Kalhoefer D."/>
            <person name="Kiss H."/>
            <person name="Klenk H.P."/>
            <person name="Kyrpides N."/>
            <person name="Liebl W."/>
            <person name="Liesegang H."/>
            <person name="Meincke L."/>
            <person name="Pati A."/>
            <person name="Petersen J."/>
            <person name="Piekarski T."/>
            <person name="Pommerenke C."/>
            <person name="Pradella S."/>
            <person name="Pukall R."/>
            <person name="Rabus R."/>
            <person name="Stackebrandt E."/>
            <person name="Thole S."/>
            <person name="Thompson L."/>
            <person name="Tielen P."/>
            <person name="Tomasch J."/>
            <person name="von Jan M."/>
            <person name="Wanphrut N."/>
            <person name="Wichels A."/>
            <person name="Zech H."/>
            <person name="Simon M."/>
        </authorList>
    </citation>
    <scope>NUCLEOTIDE SEQUENCE [LARGE SCALE GENOMIC DNA]</scope>
    <source>
        <strain evidence="3">DSM 16493 / NCIMB 14021 / DFL 12</strain>
    </source>
</reference>
<dbReference type="Proteomes" id="UP000006833">
    <property type="component" value="Chromosome"/>
</dbReference>